<organism evidence="8 9">
    <name type="scientific">Arabis nemorensis</name>
    <dbReference type="NCBI Taxonomy" id="586526"/>
    <lineage>
        <taxon>Eukaryota</taxon>
        <taxon>Viridiplantae</taxon>
        <taxon>Streptophyta</taxon>
        <taxon>Embryophyta</taxon>
        <taxon>Tracheophyta</taxon>
        <taxon>Spermatophyta</taxon>
        <taxon>Magnoliopsida</taxon>
        <taxon>eudicotyledons</taxon>
        <taxon>Gunneridae</taxon>
        <taxon>Pentapetalae</taxon>
        <taxon>rosids</taxon>
        <taxon>malvids</taxon>
        <taxon>Brassicales</taxon>
        <taxon>Brassicaceae</taxon>
        <taxon>Arabideae</taxon>
        <taxon>Arabis</taxon>
    </lineage>
</organism>
<reference evidence="8" key="1">
    <citation type="submission" date="2019-07" db="EMBL/GenBank/DDBJ databases">
        <authorList>
            <person name="Dittberner H."/>
        </authorList>
    </citation>
    <scope>NUCLEOTIDE SEQUENCE [LARGE SCALE GENOMIC DNA]</scope>
</reference>
<evidence type="ECO:0000256" key="3">
    <source>
        <dbReference type="ARBA" id="ARBA00022525"/>
    </source>
</evidence>
<feature type="signal peptide" evidence="7">
    <location>
        <begin position="1"/>
        <end position="18"/>
    </location>
</feature>
<dbReference type="PANTHER" id="PTHR33920:SF2">
    <property type="entry name" value="THIONIN-2.1-RELATED"/>
    <property type="match status" value="1"/>
</dbReference>
<keyword evidence="3" id="KW-0964">Secreted</keyword>
<comment type="subcellular location">
    <subcellularLocation>
        <location evidence="1">Secreted</location>
    </subcellularLocation>
</comment>
<dbReference type="InterPro" id="IPR036391">
    <property type="entry name" value="Thionin-like_sf"/>
</dbReference>
<keyword evidence="9" id="KW-1185">Reference proteome</keyword>
<gene>
    <name evidence="8" type="ORF">ANE_LOCUS7214</name>
</gene>
<keyword evidence="4" id="KW-0800">Toxin</keyword>
<dbReference type="Pfam" id="PF00321">
    <property type="entry name" value="Thionin"/>
    <property type="match status" value="1"/>
</dbReference>
<sequence length="134" mass="14430">MEGKIVVLSVFIMSLVMAQIQVEAWACCPTDAARDIFSECTYSGKVWTFCESKSGCQLNRYNVCPPGYYHGILEKSGDVVNEYCKLGCASSMCGAMTTLKNSDASKIVKGAVEKCVKACSTLCTKGSMTAFQTA</sequence>
<evidence type="ECO:0000256" key="2">
    <source>
        <dbReference type="ARBA" id="ARBA00009872"/>
    </source>
</evidence>
<dbReference type="Gene3D" id="3.30.1350.10">
    <property type="entry name" value="Thionin-like"/>
    <property type="match status" value="1"/>
</dbReference>
<feature type="chain" id="PRO_5022025177" description="Acidic protein" evidence="7">
    <location>
        <begin position="19"/>
        <end position="134"/>
    </location>
</feature>
<name>A0A565B7B4_9BRAS</name>
<keyword evidence="6" id="KW-1015">Disulfide bond</keyword>
<evidence type="ECO:0000256" key="1">
    <source>
        <dbReference type="ARBA" id="ARBA00004613"/>
    </source>
</evidence>
<dbReference type="InterPro" id="IPR001010">
    <property type="entry name" value="Thionin"/>
</dbReference>
<dbReference type="GO" id="GO:0090729">
    <property type="term" value="F:toxin activity"/>
    <property type="evidence" value="ECO:0007669"/>
    <property type="project" value="UniProtKB-KW"/>
</dbReference>
<proteinExistence type="inferred from homology"/>
<dbReference type="GO" id="GO:0005576">
    <property type="term" value="C:extracellular region"/>
    <property type="evidence" value="ECO:0007669"/>
    <property type="project" value="UniProtKB-SubCell"/>
</dbReference>
<evidence type="ECO:0008006" key="10">
    <source>
        <dbReference type="Google" id="ProtNLM"/>
    </source>
</evidence>
<dbReference type="Proteomes" id="UP000489600">
    <property type="component" value="Unassembled WGS sequence"/>
</dbReference>
<dbReference type="PANTHER" id="PTHR33920">
    <property type="entry name" value="THIONIN-2.1-RELATED"/>
    <property type="match status" value="1"/>
</dbReference>
<comment type="similarity">
    <text evidence="2">Belongs to the plant thionin (TC 1.C.44) family.</text>
</comment>
<dbReference type="PROSITE" id="PS00271">
    <property type="entry name" value="THIONIN"/>
    <property type="match status" value="1"/>
</dbReference>
<dbReference type="SUPFAM" id="SSF57429">
    <property type="entry name" value="Crambin-like"/>
    <property type="match status" value="1"/>
</dbReference>
<evidence type="ECO:0000256" key="7">
    <source>
        <dbReference type="SAM" id="SignalP"/>
    </source>
</evidence>
<evidence type="ECO:0000256" key="4">
    <source>
        <dbReference type="ARBA" id="ARBA00022656"/>
    </source>
</evidence>
<evidence type="ECO:0000256" key="5">
    <source>
        <dbReference type="ARBA" id="ARBA00022821"/>
    </source>
</evidence>
<dbReference type="PRINTS" id="PR00287">
    <property type="entry name" value="THIONIN"/>
</dbReference>
<evidence type="ECO:0000256" key="6">
    <source>
        <dbReference type="ARBA" id="ARBA00023157"/>
    </source>
</evidence>
<protein>
    <recommendedName>
        <fullName evidence="10">Acidic protein</fullName>
    </recommendedName>
</protein>
<evidence type="ECO:0000313" key="8">
    <source>
        <dbReference type="EMBL" id="VVA96769.1"/>
    </source>
</evidence>
<keyword evidence="7" id="KW-0732">Signal</keyword>
<comment type="caution">
    <text evidence="8">The sequence shown here is derived from an EMBL/GenBank/DDBJ whole genome shotgun (WGS) entry which is preliminary data.</text>
</comment>
<keyword evidence="5" id="KW-0611">Plant defense</keyword>
<dbReference type="EMBL" id="CABITT030000003">
    <property type="protein sequence ID" value="VVA96769.1"/>
    <property type="molecule type" value="Genomic_DNA"/>
</dbReference>
<accession>A0A565B7B4</accession>
<dbReference type="GO" id="GO:0006952">
    <property type="term" value="P:defense response"/>
    <property type="evidence" value="ECO:0007669"/>
    <property type="project" value="UniProtKB-KW"/>
</dbReference>
<evidence type="ECO:0000313" key="9">
    <source>
        <dbReference type="Proteomes" id="UP000489600"/>
    </source>
</evidence>
<dbReference type="AlphaFoldDB" id="A0A565B7B4"/>
<dbReference type="OrthoDB" id="1041642at2759"/>